<dbReference type="InterPro" id="IPR006016">
    <property type="entry name" value="UspA"/>
</dbReference>
<protein>
    <submittedName>
        <fullName evidence="2">Universal stress protein family protein</fullName>
    </submittedName>
</protein>
<evidence type="ECO:0000259" key="1">
    <source>
        <dbReference type="Pfam" id="PF00582"/>
    </source>
</evidence>
<dbReference type="SUPFAM" id="SSF52402">
    <property type="entry name" value="Adenine nucleotide alpha hydrolases-like"/>
    <property type="match status" value="1"/>
</dbReference>
<sequence length="162" mass="18671">MLFERILYPVDLRRASINVKPYILKLKEAGCIEVHIVYVLIPSDWGILEKEEYDSEDKIEALRGTIDDGYVDALLRTYRKLKDLAKEFEERGIKTRVSLISGELAESLSWYTKEYNIKLVALGITDESLSFFKVGKVLDIIKEIESPILIVKTKEEEGNEEI</sequence>
<name>A0A521BDY1_9BACT</name>
<gene>
    <name evidence="2" type="ORF">SAMN06269117_10514</name>
</gene>
<dbReference type="AlphaFoldDB" id="A0A521BDY1"/>
<reference evidence="2 3" key="1">
    <citation type="submission" date="2017-05" db="EMBL/GenBank/DDBJ databases">
        <authorList>
            <person name="Varghese N."/>
            <person name="Submissions S."/>
        </authorList>
    </citation>
    <scope>NUCLEOTIDE SEQUENCE [LARGE SCALE GENOMIC DNA]</scope>
    <source>
        <strain evidence="2 3">DSM 16304</strain>
    </source>
</reference>
<evidence type="ECO:0000313" key="2">
    <source>
        <dbReference type="EMBL" id="SMO45315.1"/>
    </source>
</evidence>
<dbReference type="Pfam" id="PF00582">
    <property type="entry name" value="Usp"/>
    <property type="match status" value="1"/>
</dbReference>
<feature type="domain" description="UspA" evidence="1">
    <location>
        <begin position="3"/>
        <end position="152"/>
    </location>
</feature>
<accession>A0A521BDY1</accession>
<dbReference type="RefSeq" id="WP_142934344.1">
    <property type="nucleotide sequence ID" value="NZ_FXTM01000005.1"/>
</dbReference>
<dbReference type="EMBL" id="FXTM01000005">
    <property type="protein sequence ID" value="SMO45315.1"/>
    <property type="molecule type" value="Genomic_DNA"/>
</dbReference>
<dbReference type="Proteomes" id="UP000317315">
    <property type="component" value="Unassembled WGS sequence"/>
</dbReference>
<dbReference type="OrthoDB" id="11417at2"/>
<dbReference type="Gene3D" id="3.40.50.620">
    <property type="entry name" value="HUPs"/>
    <property type="match status" value="1"/>
</dbReference>
<dbReference type="CDD" id="cd00293">
    <property type="entry name" value="USP-like"/>
    <property type="match status" value="1"/>
</dbReference>
<keyword evidence="3" id="KW-1185">Reference proteome</keyword>
<proteinExistence type="predicted"/>
<evidence type="ECO:0000313" key="3">
    <source>
        <dbReference type="Proteomes" id="UP000317315"/>
    </source>
</evidence>
<dbReference type="InterPro" id="IPR014729">
    <property type="entry name" value="Rossmann-like_a/b/a_fold"/>
</dbReference>
<organism evidence="2 3">
    <name type="scientific">Balnearium lithotrophicum</name>
    <dbReference type="NCBI Taxonomy" id="223788"/>
    <lineage>
        <taxon>Bacteria</taxon>
        <taxon>Pseudomonadati</taxon>
        <taxon>Aquificota</taxon>
        <taxon>Aquificia</taxon>
        <taxon>Desulfurobacteriales</taxon>
        <taxon>Desulfurobacteriaceae</taxon>
        <taxon>Balnearium</taxon>
    </lineage>
</organism>